<dbReference type="KEGG" id="ccp:CHC_T00001822001"/>
<accession>R7Q4Q3</accession>
<keyword evidence="2" id="KW-1185">Reference proteome</keyword>
<dbReference type="GeneID" id="17320508"/>
<dbReference type="RefSeq" id="XP_005712777.1">
    <property type="nucleotide sequence ID" value="XM_005712720.1"/>
</dbReference>
<dbReference type="Gramene" id="CDF32974">
    <property type="protein sequence ID" value="CDF32974"/>
    <property type="gene ID" value="CHC_T00001822001"/>
</dbReference>
<evidence type="ECO:0000313" key="2">
    <source>
        <dbReference type="Proteomes" id="UP000012073"/>
    </source>
</evidence>
<dbReference type="EMBL" id="HG001628">
    <property type="protein sequence ID" value="CDF32974.1"/>
    <property type="molecule type" value="Genomic_DNA"/>
</dbReference>
<reference evidence="2" key="1">
    <citation type="journal article" date="2013" name="Proc. Natl. Acad. Sci. U.S.A.">
        <title>Genome structure and metabolic features in the red seaweed Chondrus crispus shed light on evolution of the Archaeplastida.</title>
        <authorList>
            <person name="Collen J."/>
            <person name="Porcel B."/>
            <person name="Carre W."/>
            <person name="Ball S.G."/>
            <person name="Chaparro C."/>
            <person name="Tonon T."/>
            <person name="Barbeyron T."/>
            <person name="Michel G."/>
            <person name="Noel B."/>
            <person name="Valentin K."/>
            <person name="Elias M."/>
            <person name="Artiguenave F."/>
            <person name="Arun A."/>
            <person name="Aury J.M."/>
            <person name="Barbosa-Neto J.F."/>
            <person name="Bothwell J.H."/>
            <person name="Bouget F.Y."/>
            <person name="Brillet L."/>
            <person name="Cabello-Hurtado F."/>
            <person name="Capella-Gutierrez S."/>
            <person name="Charrier B."/>
            <person name="Cladiere L."/>
            <person name="Cock J.M."/>
            <person name="Coelho S.M."/>
            <person name="Colleoni C."/>
            <person name="Czjzek M."/>
            <person name="Da Silva C."/>
            <person name="Delage L."/>
            <person name="Denoeud F."/>
            <person name="Deschamps P."/>
            <person name="Dittami S.M."/>
            <person name="Gabaldon T."/>
            <person name="Gachon C.M."/>
            <person name="Groisillier A."/>
            <person name="Herve C."/>
            <person name="Jabbari K."/>
            <person name="Katinka M."/>
            <person name="Kloareg B."/>
            <person name="Kowalczyk N."/>
            <person name="Labadie K."/>
            <person name="Leblanc C."/>
            <person name="Lopez P.J."/>
            <person name="McLachlan D.H."/>
            <person name="Meslet-Cladiere L."/>
            <person name="Moustafa A."/>
            <person name="Nehr Z."/>
            <person name="Nyvall Collen P."/>
            <person name="Panaud O."/>
            <person name="Partensky F."/>
            <person name="Poulain J."/>
            <person name="Rensing S.A."/>
            <person name="Rousvoal S."/>
            <person name="Samson G."/>
            <person name="Symeonidi A."/>
            <person name="Weissenbach J."/>
            <person name="Zambounis A."/>
            <person name="Wincker P."/>
            <person name="Boyen C."/>
        </authorList>
    </citation>
    <scope>NUCLEOTIDE SEQUENCE [LARGE SCALE GENOMIC DNA]</scope>
    <source>
        <strain evidence="2">cv. Stackhouse</strain>
    </source>
</reference>
<gene>
    <name evidence="1" type="ORF">CHC_T00001822001</name>
</gene>
<evidence type="ECO:0000313" key="1">
    <source>
        <dbReference type="EMBL" id="CDF32974.1"/>
    </source>
</evidence>
<organism evidence="1 2">
    <name type="scientific">Chondrus crispus</name>
    <name type="common">Carrageen Irish moss</name>
    <name type="synonym">Polymorpha crispa</name>
    <dbReference type="NCBI Taxonomy" id="2769"/>
    <lineage>
        <taxon>Eukaryota</taxon>
        <taxon>Rhodophyta</taxon>
        <taxon>Florideophyceae</taxon>
        <taxon>Rhodymeniophycidae</taxon>
        <taxon>Gigartinales</taxon>
        <taxon>Gigartinaceae</taxon>
        <taxon>Chondrus</taxon>
    </lineage>
</organism>
<name>R7Q4Q3_CHOCR</name>
<sequence>MSSTSTPLPSQEAPEWRHEPHHITLRETVDYTIFVGHLPPHDRCSLHAHYNPTVCLSLISIIDVTDHVVSDPIRRKQTPSPISIAKGTLLSYNSTPSNPHVHEYTSDAHPSLFLGIESPLGRAIGPPSPLMSIDVLPHVSVRHHGEDLPFASAAVATLPPGCTVRIHVNTLDGEKVLCRLMTTLMGPALDLLDVRSSPDHVIEHLRYDKYDPPKLAFAITNFRGKGFDSNESTTITNNTAHSCEVFIIDFFTKENSTTSQ</sequence>
<dbReference type="AlphaFoldDB" id="R7Q4Q3"/>
<protein>
    <submittedName>
        <fullName evidence="1">Uncharacterized protein</fullName>
    </submittedName>
</protein>
<proteinExistence type="predicted"/>
<dbReference type="Proteomes" id="UP000012073">
    <property type="component" value="Unassembled WGS sequence"/>
</dbReference>